<evidence type="ECO:0000256" key="4">
    <source>
        <dbReference type="ARBA" id="ARBA00023015"/>
    </source>
</evidence>
<dbReference type="GO" id="GO:0003700">
    <property type="term" value="F:DNA-binding transcription factor activity"/>
    <property type="evidence" value="ECO:0007669"/>
    <property type="project" value="InterPro"/>
</dbReference>
<gene>
    <name evidence="9" type="ORF">HMP0721_2323</name>
</gene>
<keyword evidence="6" id="KW-0804">Transcription</keyword>
<dbReference type="Gene3D" id="1.10.10.10">
    <property type="entry name" value="Winged helix-like DNA-binding domain superfamily/Winged helix DNA-binding domain"/>
    <property type="match status" value="1"/>
</dbReference>
<dbReference type="InterPro" id="IPR036390">
    <property type="entry name" value="WH_DNA-bd_sf"/>
</dbReference>
<dbReference type="GO" id="GO:0000976">
    <property type="term" value="F:transcription cis-regulatory region binding"/>
    <property type="evidence" value="ECO:0007669"/>
    <property type="project" value="TreeGrafter"/>
</dbReference>
<dbReference type="GO" id="GO:1900376">
    <property type="term" value="P:regulation of secondary metabolite biosynthetic process"/>
    <property type="evidence" value="ECO:0007669"/>
    <property type="project" value="TreeGrafter"/>
</dbReference>
<feature type="binding site" evidence="7">
    <location>
        <position position="169"/>
    </location>
    <ligand>
        <name>Zn(2+)</name>
        <dbReference type="ChEBI" id="CHEBI:29105"/>
    </ligand>
</feature>
<dbReference type="Proteomes" id="UP000004754">
    <property type="component" value="Unassembled WGS sequence"/>
</dbReference>
<dbReference type="CDD" id="cd07153">
    <property type="entry name" value="Fur_like"/>
    <property type="match status" value="1"/>
</dbReference>
<dbReference type="STRING" id="887929.HMP0721_2323"/>
<comment type="cofactor">
    <cofactor evidence="7">
        <name>Zn(2+)</name>
        <dbReference type="ChEBI" id="CHEBI:29105"/>
    </cofactor>
    <text evidence="7">Binds 1 zinc ion per subunit.</text>
</comment>
<comment type="similarity">
    <text evidence="1">Belongs to the Fur family.</text>
</comment>
<feature type="binding site" evidence="7">
    <location>
        <position position="129"/>
    </location>
    <ligand>
        <name>Zn(2+)</name>
        <dbReference type="ChEBI" id="CHEBI:29105"/>
    </ligand>
</feature>
<feature type="binding site" evidence="7">
    <location>
        <position position="166"/>
    </location>
    <ligand>
        <name>Zn(2+)</name>
        <dbReference type="ChEBI" id="CHEBI:29105"/>
    </ligand>
</feature>
<dbReference type="Gene3D" id="3.30.1490.190">
    <property type="match status" value="1"/>
</dbReference>
<evidence type="ECO:0000256" key="5">
    <source>
        <dbReference type="ARBA" id="ARBA00023125"/>
    </source>
</evidence>
<dbReference type="HOGENOM" id="CLU_096072_6_0_9"/>
<keyword evidence="8" id="KW-0408">Iron</keyword>
<dbReference type="SUPFAM" id="SSF46785">
    <property type="entry name" value="Winged helix' DNA-binding domain"/>
    <property type="match status" value="1"/>
</dbReference>
<keyword evidence="7" id="KW-0479">Metal-binding</keyword>
<keyword evidence="4" id="KW-0805">Transcription regulation</keyword>
<proteinExistence type="inferred from homology"/>
<dbReference type="AlphaFoldDB" id="E6MJY8"/>
<dbReference type="eggNOG" id="COG0735">
    <property type="taxonomic scope" value="Bacteria"/>
</dbReference>
<organism evidence="9 10">
    <name type="scientific">Pseudoramibacter alactolyticus ATCC 23263</name>
    <dbReference type="NCBI Taxonomy" id="887929"/>
    <lineage>
        <taxon>Bacteria</taxon>
        <taxon>Bacillati</taxon>
        <taxon>Bacillota</taxon>
        <taxon>Clostridia</taxon>
        <taxon>Eubacteriales</taxon>
        <taxon>Eubacteriaceae</taxon>
        <taxon>Pseudoramibacter</taxon>
    </lineage>
</organism>
<comment type="caution">
    <text evidence="9">The sequence shown here is derived from an EMBL/GenBank/DDBJ whole genome shotgun (WGS) entry which is preliminary data.</text>
</comment>
<evidence type="ECO:0000313" key="9">
    <source>
        <dbReference type="EMBL" id="EFV00507.1"/>
    </source>
</evidence>
<evidence type="ECO:0000256" key="1">
    <source>
        <dbReference type="ARBA" id="ARBA00007957"/>
    </source>
</evidence>
<keyword evidence="2" id="KW-0678">Repressor</keyword>
<dbReference type="EMBL" id="AEQN01000033">
    <property type="protein sequence ID" value="EFV00507.1"/>
    <property type="molecule type" value="Genomic_DNA"/>
</dbReference>
<name>E6MJY8_9FIRM</name>
<dbReference type="PANTHER" id="PTHR33202:SF7">
    <property type="entry name" value="FERRIC UPTAKE REGULATION PROTEIN"/>
    <property type="match status" value="1"/>
</dbReference>
<evidence type="ECO:0000256" key="2">
    <source>
        <dbReference type="ARBA" id="ARBA00022491"/>
    </source>
</evidence>
<keyword evidence="3 7" id="KW-0862">Zinc</keyword>
<dbReference type="GO" id="GO:0008270">
    <property type="term" value="F:zinc ion binding"/>
    <property type="evidence" value="ECO:0007669"/>
    <property type="project" value="TreeGrafter"/>
</dbReference>
<keyword evidence="5" id="KW-0238">DNA-binding</keyword>
<dbReference type="InterPro" id="IPR002481">
    <property type="entry name" value="FUR"/>
</dbReference>
<feature type="binding site" evidence="7">
    <location>
        <position position="126"/>
    </location>
    <ligand>
        <name>Zn(2+)</name>
        <dbReference type="ChEBI" id="CHEBI:29105"/>
    </ligand>
</feature>
<feature type="binding site" evidence="8">
    <location>
        <position position="141"/>
    </location>
    <ligand>
        <name>Fe cation</name>
        <dbReference type="ChEBI" id="CHEBI:24875"/>
    </ligand>
</feature>
<dbReference type="Pfam" id="PF01475">
    <property type="entry name" value="FUR"/>
    <property type="match status" value="1"/>
</dbReference>
<dbReference type="InterPro" id="IPR043135">
    <property type="entry name" value="Fur_C"/>
</dbReference>
<evidence type="ECO:0000256" key="7">
    <source>
        <dbReference type="PIRSR" id="PIRSR602481-1"/>
    </source>
</evidence>
<reference evidence="9 10" key="1">
    <citation type="submission" date="2010-12" db="EMBL/GenBank/DDBJ databases">
        <authorList>
            <person name="Muzny D."/>
            <person name="Qin X."/>
            <person name="Deng J."/>
            <person name="Jiang H."/>
            <person name="Liu Y."/>
            <person name="Qu J."/>
            <person name="Song X.-Z."/>
            <person name="Zhang L."/>
            <person name="Thornton R."/>
            <person name="Coyle M."/>
            <person name="Francisco L."/>
            <person name="Jackson L."/>
            <person name="Javaid M."/>
            <person name="Korchina V."/>
            <person name="Kovar C."/>
            <person name="Mata R."/>
            <person name="Mathew T."/>
            <person name="Ngo R."/>
            <person name="Nguyen L."/>
            <person name="Nguyen N."/>
            <person name="Okwuonu G."/>
            <person name="Ongeri F."/>
            <person name="Pham C."/>
            <person name="Simmons D."/>
            <person name="Wilczek-Boney K."/>
            <person name="Hale W."/>
            <person name="Jakkamsetti A."/>
            <person name="Pham P."/>
            <person name="Ruth R."/>
            <person name="San Lucas F."/>
            <person name="Warren J."/>
            <person name="Zhang J."/>
            <person name="Zhao Z."/>
            <person name="Zhou C."/>
            <person name="Zhu D."/>
            <person name="Lee S."/>
            <person name="Bess C."/>
            <person name="Blankenburg K."/>
            <person name="Forbes L."/>
            <person name="Fu Q."/>
            <person name="Gubbala S."/>
            <person name="Hirani K."/>
            <person name="Jayaseelan J.C."/>
            <person name="Lara F."/>
            <person name="Munidasa M."/>
            <person name="Palculict T."/>
            <person name="Patil S."/>
            <person name="Pu L.-L."/>
            <person name="Saada N."/>
            <person name="Tang L."/>
            <person name="Weissenberger G."/>
            <person name="Zhu Y."/>
            <person name="Hemphill L."/>
            <person name="Shang Y."/>
            <person name="Youmans B."/>
            <person name="Ayvaz T."/>
            <person name="Ross M."/>
            <person name="Santibanez J."/>
            <person name="Aqrawi P."/>
            <person name="Gross S."/>
            <person name="Joshi V."/>
            <person name="Fowler G."/>
            <person name="Nazareth L."/>
            <person name="Reid J."/>
            <person name="Worley K."/>
            <person name="Petrosino J."/>
            <person name="Highlander S."/>
            <person name="Gibbs R."/>
        </authorList>
    </citation>
    <scope>NUCLEOTIDE SEQUENCE [LARGE SCALE GENOMIC DNA]</scope>
    <source>
        <strain evidence="9 10">ATCC 23263</strain>
    </source>
</reference>
<evidence type="ECO:0000313" key="10">
    <source>
        <dbReference type="Proteomes" id="UP000004754"/>
    </source>
</evidence>
<evidence type="ECO:0000256" key="3">
    <source>
        <dbReference type="ARBA" id="ARBA00022833"/>
    </source>
</evidence>
<dbReference type="InterPro" id="IPR036388">
    <property type="entry name" value="WH-like_DNA-bd_sf"/>
</dbReference>
<dbReference type="PANTHER" id="PTHR33202">
    <property type="entry name" value="ZINC UPTAKE REGULATION PROTEIN"/>
    <property type="match status" value="1"/>
</dbReference>
<evidence type="ECO:0000256" key="6">
    <source>
        <dbReference type="ARBA" id="ARBA00023163"/>
    </source>
</evidence>
<sequence>MKLNFILTNDGAALKMKHIFKFKLRRIGSLRADMGSRGQYKTRQRDEILAALKSLGTGHVTAGDVYAYLCAAGRPIGRTTVYRQLERLVDEGAVEKYSGGGRHSACFEYVGEGAHAAGGTCYHLKCERCGKLIHLNCDALEVICDHLSAEHGFALDPKRTVFYGLCEACRSQKENGAP</sequence>
<comment type="cofactor">
    <cofactor evidence="8">
        <name>Mn(2+)</name>
        <dbReference type="ChEBI" id="CHEBI:29035"/>
    </cofactor>
    <cofactor evidence="8">
        <name>Fe(2+)</name>
        <dbReference type="ChEBI" id="CHEBI:29033"/>
    </cofactor>
    <text evidence="8">Binds 1 Mn(2+) or Fe(2+) ion per subunit.</text>
</comment>
<dbReference type="GO" id="GO:0045892">
    <property type="term" value="P:negative regulation of DNA-templated transcription"/>
    <property type="evidence" value="ECO:0007669"/>
    <property type="project" value="TreeGrafter"/>
</dbReference>
<evidence type="ECO:0000256" key="8">
    <source>
        <dbReference type="PIRSR" id="PIRSR602481-2"/>
    </source>
</evidence>
<protein>
    <submittedName>
        <fullName evidence="9">Transcriptional regulator, Fur family</fullName>
    </submittedName>
</protein>
<keyword evidence="10" id="KW-1185">Reference proteome</keyword>
<accession>E6MJY8</accession>